<feature type="domain" description="Phosphoribosyltransferase" evidence="1">
    <location>
        <begin position="50"/>
        <end position="169"/>
    </location>
</feature>
<dbReference type="KEGG" id="wdi:H9L19_00805"/>
<proteinExistence type="predicted"/>
<keyword evidence="2" id="KW-0808">Transferase</keyword>
<dbReference type="EC" id="2.4.2.7" evidence="2"/>
<keyword evidence="2" id="KW-0328">Glycosyltransferase</keyword>
<name>A0A7G9T5V2_9LACO</name>
<dbReference type="CDD" id="cd06223">
    <property type="entry name" value="PRTases_typeI"/>
    <property type="match status" value="1"/>
</dbReference>
<dbReference type="Pfam" id="PF00156">
    <property type="entry name" value="Pribosyltran"/>
    <property type="match status" value="1"/>
</dbReference>
<dbReference type="SUPFAM" id="SSF53271">
    <property type="entry name" value="PRTase-like"/>
    <property type="match status" value="1"/>
</dbReference>
<dbReference type="RefSeq" id="WP_187529310.1">
    <property type="nucleotide sequence ID" value="NZ_CP060724.1"/>
</dbReference>
<sequence length="192" mass="21253">MVKSYLLTVGDYTRRLPIIPIDETHGMAVFVLLGDARMTHESAKLLVDKIPDNFDYLVTTESMGIPLVHEMSVLSLHSEYIVLRQSKKIYMQSPIAQKDYVDRWGNTKNMYLDAIDSKRLVGKKVVIVDDIVTSGASMAAASELLKSVGAKVVAQAAILAEGDAVHRKDLVFLEGLPLFEQNGDDFEPVSLD</sequence>
<dbReference type="EMBL" id="CP060724">
    <property type="protein sequence ID" value="QNN75477.1"/>
    <property type="molecule type" value="Genomic_DNA"/>
</dbReference>
<dbReference type="PANTHER" id="PTHR43218">
    <property type="entry name" value="PHOSPHORIBOSYLTRANSFERASE-RELATED"/>
    <property type="match status" value="1"/>
</dbReference>
<organism evidence="2 3">
    <name type="scientific">Weissella diestrammenae</name>
    <dbReference type="NCBI Taxonomy" id="1162633"/>
    <lineage>
        <taxon>Bacteria</taxon>
        <taxon>Bacillati</taxon>
        <taxon>Bacillota</taxon>
        <taxon>Bacilli</taxon>
        <taxon>Lactobacillales</taxon>
        <taxon>Lactobacillaceae</taxon>
        <taxon>Weissella</taxon>
    </lineage>
</organism>
<gene>
    <name evidence="2" type="ORF">H9L19_00805</name>
</gene>
<dbReference type="GO" id="GO:0003999">
    <property type="term" value="F:adenine phosphoribosyltransferase activity"/>
    <property type="evidence" value="ECO:0007669"/>
    <property type="project" value="UniProtKB-EC"/>
</dbReference>
<dbReference type="InterPro" id="IPR000836">
    <property type="entry name" value="PRTase_dom"/>
</dbReference>
<dbReference type="Proteomes" id="UP000515800">
    <property type="component" value="Chromosome"/>
</dbReference>
<dbReference type="AlphaFoldDB" id="A0A7G9T5V2"/>
<reference evidence="2 3" key="1">
    <citation type="submission" date="2020-08" db="EMBL/GenBank/DDBJ databases">
        <title>Genome sequence of Weissella diestrammenae KACC 16890T.</title>
        <authorList>
            <person name="Hyun D.-W."/>
            <person name="Bae J.-W."/>
        </authorList>
    </citation>
    <scope>NUCLEOTIDE SEQUENCE [LARGE SCALE GENOMIC DNA]</scope>
    <source>
        <strain evidence="2 3">KACC 16890</strain>
    </source>
</reference>
<dbReference type="InterPro" id="IPR029057">
    <property type="entry name" value="PRTase-like"/>
</dbReference>
<dbReference type="NCBIfam" id="NF005592">
    <property type="entry name" value="PRK07322.1"/>
    <property type="match status" value="1"/>
</dbReference>
<evidence type="ECO:0000259" key="1">
    <source>
        <dbReference type="Pfam" id="PF00156"/>
    </source>
</evidence>
<evidence type="ECO:0000313" key="3">
    <source>
        <dbReference type="Proteomes" id="UP000515800"/>
    </source>
</evidence>
<keyword evidence="3" id="KW-1185">Reference proteome</keyword>
<dbReference type="Gene3D" id="3.40.50.2020">
    <property type="match status" value="1"/>
</dbReference>
<protein>
    <submittedName>
        <fullName evidence="2">Adenine phosphoribosyltransferase</fullName>
        <ecNumber evidence="2">2.4.2.7</ecNumber>
    </submittedName>
</protein>
<evidence type="ECO:0000313" key="2">
    <source>
        <dbReference type="EMBL" id="QNN75477.1"/>
    </source>
</evidence>
<accession>A0A7G9T5V2</accession>
<dbReference type="PANTHER" id="PTHR43218:SF1">
    <property type="entry name" value="PHOSPHORIBOSYLTRANSFERASE"/>
    <property type="match status" value="1"/>
</dbReference>